<proteinExistence type="predicted"/>
<evidence type="ECO:0000256" key="1">
    <source>
        <dbReference type="PROSITE-ProRule" id="PRU00169"/>
    </source>
</evidence>
<feature type="domain" description="HTH LytTR-type" evidence="3">
    <location>
        <begin position="147"/>
        <end position="250"/>
    </location>
</feature>
<accession>A0ABY6D1A9</accession>
<dbReference type="Pfam" id="PF04397">
    <property type="entry name" value="LytTR"/>
    <property type="match status" value="1"/>
</dbReference>
<protein>
    <submittedName>
        <fullName evidence="4">LytTR family DNA-binding domain-containing protein</fullName>
    </submittedName>
</protein>
<dbReference type="RefSeq" id="WP_263051677.1">
    <property type="nucleotide sequence ID" value="NZ_CP106735.1"/>
</dbReference>
<gene>
    <name evidence="4" type="ORF">N7E81_02350</name>
</gene>
<keyword evidence="1" id="KW-0597">Phosphoprotein</keyword>
<dbReference type="InterPro" id="IPR007492">
    <property type="entry name" value="LytTR_DNA-bd_dom"/>
</dbReference>
<keyword evidence="4" id="KW-0238">DNA-binding</keyword>
<dbReference type="Gene3D" id="2.40.50.1020">
    <property type="entry name" value="LytTr DNA-binding domain"/>
    <property type="match status" value="1"/>
</dbReference>
<dbReference type="Pfam" id="PF00072">
    <property type="entry name" value="Response_reg"/>
    <property type="match status" value="1"/>
</dbReference>
<dbReference type="SUPFAM" id="SSF52172">
    <property type="entry name" value="CheY-like"/>
    <property type="match status" value="1"/>
</dbReference>
<reference evidence="4" key="1">
    <citation type="submission" date="2022-10" db="EMBL/GenBank/DDBJ databases">
        <title>Comparative genomics and taxonomic characterization of three novel marine species of genus Reichenbachiella exhibiting antioxidant and polysaccharide degradation activities.</title>
        <authorList>
            <person name="Muhammad N."/>
            <person name="Lee Y.-J."/>
            <person name="Ko J."/>
            <person name="Kim S.-G."/>
        </authorList>
    </citation>
    <scope>NUCLEOTIDE SEQUENCE</scope>
    <source>
        <strain evidence="4">Wsw4-B4</strain>
    </source>
</reference>
<dbReference type="InterPro" id="IPR011006">
    <property type="entry name" value="CheY-like_superfamily"/>
</dbReference>
<dbReference type="SMART" id="SM00448">
    <property type="entry name" value="REC"/>
    <property type="match status" value="1"/>
</dbReference>
<evidence type="ECO:0000259" key="3">
    <source>
        <dbReference type="PROSITE" id="PS50930"/>
    </source>
</evidence>
<dbReference type="PANTHER" id="PTHR37299:SF1">
    <property type="entry name" value="STAGE 0 SPORULATION PROTEIN A HOMOLOG"/>
    <property type="match status" value="1"/>
</dbReference>
<evidence type="ECO:0000313" key="4">
    <source>
        <dbReference type="EMBL" id="UXX79946.1"/>
    </source>
</evidence>
<evidence type="ECO:0000259" key="2">
    <source>
        <dbReference type="PROSITE" id="PS50110"/>
    </source>
</evidence>
<keyword evidence="5" id="KW-1185">Reference proteome</keyword>
<evidence type="ECO:0000313" key="5">
    <source>
        <dbReference type="Proteomes" id="UP001062165"/>
    </source>
</evidence>
<name>A0ABY6D1A9_9BACT</name>
<dbReference type="GO" id="GO:0003677">
    <property type="term" value="F:DNA binding"/>
    <property type="evidence" value="ECO:0007669"/>
    <property type="project" value="UniProtKB-KW"/>
</dbReference>
<dbReference type="PROSITE" id="PS50110">
    <property type="entry name" value="RESPONSE_REGULATORY"/>
    <property type="match status" value="1"/>
</dbReference>
<organism evidence="4 5">
    <name type="scientific">Reichenbachiella carrageenanivorans</name>
    <dbReference type="NCBI Taxonomy" id="2979869"/>
    <lineage>
        <taxon>Bacteria</taxon>
        <taxon>Pseudomonadati</taxon>
        <taxon>Bacteroidota</taxon>
        <taxon>Cytophagia</taxon>
        <taxon>Cytophagales</taxon>
        <taxon>Reichenbachiellaceae</taxon>
        <taxon>Reichenbachiella</taxon>
    </lineage>
</organism>
<dbReference type="PANTHER" id="PTHR37299">
    <property type="entry name" value="TRANSCRIPTIONAL REGULATOR-RELATED"/>
    <property type="match status" value="1"/>
</dbReference>
<dbReference type="InterPro" id="IPR001789">
    <property type="entry name" value="Sig_transdc_resp-reg_receiver"/>
</dbReference>
<feature type="modified residue" description="4-aspartylphosphate" evidence="1">
    <location>
        <position position="60"/>
    </location>
</feature>
<dbReference type="Proteomes" id="UP001062165">
    <property type="component" value="Chromosome"/>
</dbReference>
<dbReference type="PROSITE" id="PS50930">
    <property type="entry name" value="HTH_LYTTR"/>
    <property type="match status" value="1"/>
</dbReference>
<sequence length="253" mass="28842">MTEIKKIKGVIIDDEARARRLLSVMIAEYCPEVEIVAESGQVPDGVLQINKYRPDVVFLDIEMPDYSGFELLDFFREVDFQIIFVTAYSQYAVRAFEVSAVDYLLKPVQIGQLEKAVGKLKNAETQPMQAKLEVLKGNMEANRVSKIAVPVSDGLIFLPVEEVVYIDADGAYSYIYMADGSKQLVSKKLKYFDDMLVGSSDFVRIHRSHLLNLRFVKKYNRHESMVELENDITLQVARSHKVELENRMTSSQS</sequence>
<dbReference type="EMBL" id="CP106735">
    <property type="protein sequence ID" value="UXX79946.1"/>
    <property type="molecule type" value="Genomic_DNA"/>
</dbReference>
<feature type="domain" description="Response regulatory" evidence="2">
    <location>
        <begin position="8"/>
        <end position="121"/>
    </location>
</feature>
<dbReference type="Gene3D" id="3.40.50.2300">
    <property type="match status" value="1"/>
</dbReference>
<dbReference type="SMART" id="SM00850">
    <property type="entry name" value="LytTR"/>
    <property type="match status" value="1"/>
</dbReference>
<dbReference type="InterPro" id="IPR046947">
    <property type="entry name" value="LytR-like"/>
</dbReference>